<protein>
    <recommendedName>
        <fullName evidence="4">SOGA 1/2-like coiled-coil domain-containing protein</fullName>
    </recommendedName>
</protein>
<evidence type="ECO:0000313" key="6">
    <source>
        <dbReference type="Proteomes" id="UP000829720"/>
    </source>
</evidence>
<evidence type="ECO:0000256" key="3">
    <source>
        <dbReference type="SAM" id="MobiDB-lite"/>
    </source>
</evidence>
<dbReference type="PANTHER" id="PTHR15705">
    <property type="entry name" value="MCG7194, ISOFORM CRA_A"/>
    <property type="match status" value="1"/>
</dbReference>
<organism evidence="5 6">
    <name type="scientific">Albula goreensis</name>
    <dbReference type="NCBI Taxonomy" id="1534307"/>
    <lineage>
        <taxon>Eukaryota</taxon>
        <taxon>Metazoa</taxon>
        <taxon>Chordata</taxon>
        <taxon>Craniata</taxon>
        <taxon>Vertebrata</taxon>
        <taxon>Euteleostomi</taxon>
        <taxon>Actinopterygii</taxon>
        <taxon>Neopterygii</taxon>
        <taxon>Teleostei</taxon>
        <taxon>Albuliformes</taxon>
        <taxon>Albulidae</taxon>
        <taxon>Albula</taxon>
    </lineage>
</organism>
<dbReference type="Proteomes" id="UP000829720">
    <property type="component" value="Unassembled WGS sequence"/>
</dbReference>
<dbReference type="Pfam" id="PF14818">
    <property type="entry name" value="SOGA1-2-like_CC"/>
    <property type="match status" value="1"/>
</dbReference>
<keyword evidence="6" id="KW-1185">Reference proteome</keyword>
<proteinExistence type="predicted"/>
<evidence type="ECO:0000259" key="4">
    <source>
        <dbReference type="Pfam" id="PF14818"/>
    </source>
</evidence>
<dbReference type="InterPro" id="IPR027882">
    <property type="entry name" value="SOGA1/2-like_CC"/>
</dbReference>
<name>A0A8T3CNZ0_9TELE</name>
<feature type="domain" description="SOGA 1/2-like coiled-coil" evidence="4">
    <location>
        <begin position="118"/>
        <end position="171"/>
    </location>
</feature>
<dbReference type="PANTHER" id="PTHR15705:SF1">
    <property type="entry name" value="RIKEN CDNA 9330159F19 GENE"/>
    <property type="match status" value="1"/>
</dbReference>
<dbReference type="EMBL" id="JAERUA010000020">
    <property type="protein sequence ID" value="KAI1885567.1"/>
    <property type="molecule type" value="Genomic_DNA"/>
</dbReference>
<feature type="compositionally biased region" description="Basic and acidic residues" evidence="3">
    <location>
        <begin position="227"/>
        <end position="239"/>
    </location>
</feature>
<evidence type="ECO:0000256" key="2">
    <source>
        <dbReference type="SAM" id="Coils"/>
    </source>
</evidence>
<feature type="compositionally biased region" description="Polar residues" evidence="3">
    <location>
        <begin position="215"/>
        <end position="225"/>
    </location>
</feature>
<evidence type="ECO:0000313" key="5">
    <source>
        <dbReference type="EMBL" id="KAI1885567.1"/>
    </source>
</evidence>
<dbReference type="OrthoDB" id="8948289at2759"/>
<feature type="compositionally biased region" description="Polar residues" evidence="3">
    <location>
        <begin position="242"/>
        <end position="253"/>
    </location>
</feature>
<gene>
    <name evidence="5" type="ORF">AGOR_G00205130</name>
</gene>
<feature type="compositionally biased region" description="Basic and acidic residues" evidence="3">
    <location>
        <begin position="257"/>
        <end position="268"/>
    </location>
</feature>
<feature type="coiled-coil region" evidence="2">
    <location>
        <begin position="132"/>
        <end position="166"/>
    </location>
</feature>
<feature type="region of interest" description="Disordered" evidence="3">
    <location>
        <begin position="394"/>
        <end position="461"/>
    </location>
</feature>
<comment type="caution">
    <text evidence="5">The sequence shown here is derived from an EMBL/GenBank/DDBJ whole genome shotgun (WGS) entry which is preliminary data.</text>
</comment>
<feature type="region of interest" description="Disordered" evidence="3">
    <location>
        <begin position="195"/>
        <end position="269"/>
    </location>
</feature>
<feature type="compositionally biased region" description="Polar residues" evidence="3">
    <location>
        <begin position="420"/>
        <end position="430"/>
    </location>
</feature>
<reference evidence="5" key="1">
    <citation type="submission" date="2021-01" db="EMBL/GenBank/DDBJ databases">
        <authorList>
            <person name="Zahm M."/>
            <person name="Roques C."/>
            <person name="Cabau C."/>
            <person name="Klopp C."/>
            <person name="Donnadieu C."/>
            <person name="Jouanno E."/>
            <person name="Lampietro C."/>
            <person name="Louis A."/>
            <person name="Herpin A."/>
            <person name="Echchiki A."/>
            <person name="Berthelot C."/>
            <person name="Parey E."/>
            <person name="Roest-Crollius H."/>
            <person name="Braasch I."/>
            <person name="Postlethwait J."/>
            <person name="Bobe J."/>
            <person name="Montfort J."/>
            <person name="Bouchez O."/>
            <person name="Begum T."/>
            <person name="Mejri S."/>
            <person name="Adams A."/>
            <person name="Chen W.-J."/>
            <person name="Guiguen Y."/>
        </authorList>
    </citation>
    <scope>NUCLEOTIDE SEQUENCE</scope>
    <source>
        <tissue evidence="5">Blood</tissue>
    </source>
</reference>
<sequence>MTAVFKKLKRRFRTPFLPSQQGGENRRILLDLKSVLEEVQLEVKREETKRNDLQLQYTKDRCAWDLERAELKCRIAQLEVRGSKVIAEAPVTSDPRETLRREREEQKKLLADTHTAAMDLRCRLESSERGWMREKTELLERFDAERKEWESQLRDMQKKIEELYSEVKARREGGDVGLDSGTHDGVLRLSLQSASTSSSILTDPPDLHSNDDSDPPNQQSNSYSDQPDCHSNGHSDHHSSSYGQSNDGESQGYVSALDHHGNGGKDPDTAELELILQGCLEQGFESDPSPAGYKDYDNTLSSCSDKKKNTTALNAALKEIARVSQELCSYQDEIRKKSEDKRSEMESFSFLEEFEEVQNVRNKTGNGDALFDLSQWCEQFQSLEEQTWVSWESSKLDSDKASSRTKPAIKKRQAPPIPPRTTSWHLNSPSAPELDFPLPESFTDRKAGAPASLRTGSVPLY</sequence>
<feature type="coiled-coil region" evidence="2">
    <location>
        <begin position="29"/>
        <end position="56"/>
    </location>
</feature>
<keyword evidence="1 2" id="KW-0175">Coiled coil</keyword>
<accession>A0A8T3CNZ0</accession>
<evidence type="ECO:0000256" key="1">
    <source>
        <dbReference type="ARBA" id="ARBA00023054"/>
    </source>
</evidence>
<dbReference type="AlphaFoldDB" id="A0A8T3CNZ0"/>